<dbReference type="CDD" id="cd04301">
    <property type="entry name" value="NAT_SF"/>
    <property type="match status" value="1"/>
</dbReference>
<dbReference type="EMBL" id="CAXAMM010003370">
    <property type="protein sequence ID" value="CAK8999654.1"/>
    <property type="molecule type" value="Genomic_DNA"/>
</dbReference>
<dbReference type="InterPro" id="IPR016181">
    <property type="entry name" value="Acyl_CoA_acyltransferase"/>
</dbReference>
<feature type="domain" description="N-acetyltransferase" evidence="1">
    <location>
        <begin position="1"/>
        <end position="119"/>
    </location>
</feature>
<reference evidence="2 3" key="1">
    <citation type="submission" date="2024-02" db="EMBL/GenBank/DDBJ databases">
        <authorList>
            <person name="Chen Y."/>
            <person name="Shah S."/>
            <person name="Dougan E. K."/>
            <person name="Thang M."/>
            <person name="Chan C."/>
        </authorList>
    </citation>
    <scope>NUCLEOTIDE SEQUENCE [LARGE SCALE GENOMIC DNA]</scope>
</reference>
<name>A0ABP0IEE9_9DINO</name>
<dbReference type="Gene3D" id="3.40.630.30">
    <property type="match status" value="1"/>
</dbReference>
<evidence type="ECO:0000313" key="2">
    <source>
        <dbReference type="EMBL" id="CAK8999654.1"/>
    </source>
</evidence>
<evidence type="ECO:0000259" key="1">
    <source>
        <dbReference type="PROSITE" id="PS51186"/>
    </source>
</evidence>
<accession>A0ABP0IEE9</accession>
<dbReference type="InterPro" id="IPR000182">
    <property type="entry name" value="GNAT_dom"/>
</dbReference>
<keyword evidence="3" id="KW-1185">Reference proteome</keyword>
<gene>
    <name evidence="2" type="ORF">SCF082_LOCUS6154</name>
</gene>
<organism evidence="2 3">
    <name type="scientific">Durusdinium trenchii</name>
    <dbReference type="NCBI Taxonomy" id="1381693"/>
    <lineage>
        <taxon>Eukaryota</taxon>
        <taxon>Sar</taxon>
        <taxon>Alveolata</taxon>
        <taxon>Dinophyceae</taxon>
        <taxon>Suessiales</taxon>
        <taxon>Symbiodiniaceae</taxon>
        <taxon>Durusdinium</taxon>
    </lineage>
</organism>
<sequence length="129" mass="13986">MGDGGPSANRVLHLAFKGDELVGCASSTFSPGWTPEGCGHWGLLAVDPAHQKSGVATALVLAAERRLATLSGAIQIEYQYTEGDPFSMRLHKWYEKLGFAGDQTALKPGQTIFRRCRKRDSAHSATKLR</sequence>
<evidence type="ECO:0000313" key="3">
    <source>
        <dbReference type="Proteomes" id="UP001642464"/>
    </source>
</evidence>
<dbReference type="SUPFAM" id="SSF55729">
    <property type="entry name" value="Acyl-CoA N-acyltransferases (Nat)"/>
    <property type="match status" value="1"/>
</dbReference>
<comment type="caution">
    <text evidence="2">The sequence shown here is derived from an EMBL/GenBank/DDBJ whole genome shotgun (WGS) entry which is preliminary data.</text>
</comment>
<dbReference type="PROSITE" id="PS51186">
    <property type="entry name" value="GNAT"/>
    <property type="match status" value="1"/>
</dbReference>
<dbReference type="Pfam" id="PF00583">
    <property type="entry name" value="Acetyltransf_1"/>
    <property type="match status" value="1"/>
</dbReference>
<proteinExistence type="predicted"/>
<dbReference type="Proteomes" id="UP001642464">
    <property type="component" value="Unassembled WGS sequence"/>
</dbReference>
<protein>
    <recommendedName>
        <fullName evidence="1">N-acetyltransferase domain-containing protein</fullName>
    </recommendedName>
</protein>